<keyword evidence="2" id="KW-1185">Reference proteome</keyword>
<sequence length="483" mass="54987">MKKALVISAMILAGVILITLIRQPHSPATAAVPQQHQFNFGINITPYIPIELKADATPEELVSFAWNEFFAVNWKSSWKQTGTRGNPDNNWSYVYPGHPYPDDPLVWETYAHRTELRPYNDSMLPFDKFPKYVYKDQPEINNTNYLLFNNLDENNEIGSCELYADTRYYNKDRMVLYQAKVNRDEYEYLLNTYPKAVQLKEALDNTVRNISRDSAYYRGAKNSCNCPDAAKVFCLPCGGAFKPGGAPNAQYTGAIEVKTAWKPVFPAEEPLYFTRTVITYQKVGDKVYAQNRRYGLIGMHIIHKTQNYPNFIFATFEHVGVQQSNMGYVELRNGPFNPVPQAYNRLHPIPPVVDSSTAHAHRLLRLNNPNSIWQYYRLVGVQGNPTNDSTSFSYFLANYVIESDPTLADFHGSSINNPFNYGVNNVQRGRGYRMGGCQGCHGVTQVQLGSDCSFLMNFVDKPFESPDAGRRTSKIDIYRKALK</sequence>
<dbReference type="EMBL" id="RIAR02000001">
    <property type="protein sequence ID" value="NSL88796.1"/>
    <property type="molecule type" value="Genomic_DNA"/>
</dbReference>
<accession>A0A3S1D0N7</accession>
<comment type="caution">
    <text evidence="1">The sequence shown here is derived from an EMBL/GenBank/DDBJ whole genome shotgun (WGS) entry which is preliminary data.</text>
</comment>
<evidence type="ECO:0000313" key="1">
    <source>
        <dbReference type="EMBL" id="NSL88796.1"/>
    </source>
</evidence>
<evidence type="ECO:0000313" key="2">
    <source>
        <dbReference type="Proteomes" id="UP000281028"/>
    </source>
</evidence>
<protein>
    <submittedName>
        <fullName evidence="1">Uncharacterized protein</fullName>
    </submittedName>
</protein>
<proteinExistence type="predicted"/>
<gene>
    <name evidence="1" type="ORF">ECE50_018280</name>
</gene>
<dbReference type="OrthoDB" id="280897at2"/>
<reference evidence="1" key="1">
    <citation type="submission" date="2020-05" db="EMBL/GenBank/DDBJ databases">
        <title>Chitinophaga laudate sp. nov., isolated from a tropical peat swamp.</title>
        <authorList>
            <person name="Goh C.B.S."/>
            <person name="Lee M.S."/>
            <person name="Parimannan S."/>
            <person name="Pasbakhsh P."/>
            <person name="Yule C.M."/>
            <person name="Rajandas H."/>
            <person name="Loke S."/>
            <person name="Croft L."/>
            <person name="Tan J.B.L."/>
        </authorList>
    </citation>
    <scope>NUCLEOTIDE SEQUENCE</scope>
    <source>
        <strain evidence="1">Mgbs1</strain>
    </source>
</reference>
<name>A0A3S1D0N7_9BACT</name>
<dbReference type="AlphaFoldDB" id="A0A3S1D0N7"/>
<organism evidence="1 2">
    <name type="scientific">Chitinophaga solisilvae</name>
    <dbReference type="NCBI Taxonomy" id="1233460"/>
    <lineage>
        <taxon>Bacteria</taxon>
        <taxon>Pseudomonadati</taxon>
        <taxon>Bacteroidota</taxon>
        <taxon>Chitinophagia</taxon>
        <taxon>Chitinophagales</taxon>
        <taxon>Chitinophagaceae</taxon>
        <taxon>Chitinophaga</taxon>
    </lineage>
</organism>
<dbReference type="Proteomes" id="UP000281028">
    <property type="component" value="Unassembled WGS sequence"/>
</dbReference>